<proteinExistence type="predicted"/>
<gene>
    <name evidence="2" type="ORF">R0137_10470</name>
</gene>
<keyword evidence="3" id="KW-1185">Reference proteome</keyword>
<protein>
    <submittedName>
        <fullName evidence="2">Uncharacterized protein</fullName>
    </submittedName>
</protein>
<name>A0ABZ0I936_9GAMM</name>
<feature type="signal peptide" evidence="1">
    <location>
        <begin position="1"/>
        <end position="19"/>
    </location>
</feature>
<evidence type="ECO:0000313" key="3">
    <source>
        <dbReference type="Proteomes" id="UP001626549"/>
    </source>
</evidence>
<reference evidence="2 3" key="1">
    <citation type="submission" date="2023-10" db="EMBL/GenBank/DDBJ databases">
        <title>Two novel species belonging to the OM43/NOR5 clade.</title>
        <authorList>
            <person name="Park M."/>
        </authorList>
    </citation>
    <scope>NUCLEOTIDE SEQUENCE [LARGE SCALE GENOMIC DNA]</scope>
    <source>
        <strain evidence="2 3">IMCC45268</strain>
    </source>
</reference>
<evidence type="ECO:0000313" key="2">
    <source>
        <dbReference type="EMBL" id="WOJ95675.1"/>
    </source>
</evidence>
<dbReference type="RefSeq" id="WP_407326379.1">
    <property type="nucleotide sequence ID" value="NZ_CP136865.1"/>
</dbReference>
<feature type="chain" id="PRO_5047195761" evidence="1">
    <location>
        <begin position="20"/>
        <end position="374"/>
    </location>
</feature>
<keyword evidence="1" id="KW-0732">Signal</keyword>
<dbReference type="EMBL" id="CP136865">
    <property type="protein sequence ID" value="WOJ95675.1"/>
    <property type="molecule type" value="Genomic_DNA"/>
</dbReference>
<evidence type="ECO:0000256" key="1">
    <source>
        <dbReference type="SAM" id="SignalP"/>
    </source>
</evidence>
<dbReference type="PROSITE" id="PS51257">
    <property type="entry name" value="PROKAR_LIPOPROTEIN"/>
    <property type="match status" value="1"/>
</dbReference>
<accession>A0ABZ0I936</accession>
<dbReference type="Proteomes" id="UP001626549">
    <property type="component" value="Chromosome"/>
</dbReference>
<organism evidence="2 3">
    <name type="scientific">Congregibacter brevis</name>
    <dbReference type="NCBI Taxonomy" id="3081201"/>
    <lineage>
        <taxon>Bacteria</taxon>
        <taxon>Pseudomonadati</taxon>
        <taxon>Pseudomonadota</taxon>
        <taxon>Gammaproteobacteria</taxon>
        <taxon>Cellvibrionales</taxon>
        <taxon>Halieaceae</taxon>
        <taxon>Congregibacter</taxon>
    </lineage>
</organism>
<sequence length="374" mass="41790">MNRLWITALLLLFFLQGCSNNRGVPEAPPEPEPLAPPVGTVRLQTASSTALPLDVGITVFDQGLDNRQQSGRVFPTVRKAESLLIPVTLSTFLEDSGAWGAVRVVHSSDVFMPMLIEGEILRADGEVLELQLRARGADGSLFLDKIYRDEAGDSDYPVAAGKEPFGDIYRAISNDLLVVASALNEGRRQTLQRLALMRFAAGLSPATFDRFVGRTDEGNYSLVSFPADGDPMLLRLSRVRRQDDLFIDAVDEQYTDLRGDVEDSYALWREYNYQLQRFGDDYRSTASERKSSARRGSYAAMQQVYASYRKVKIQEEDLREIVKGFSGESLETVLEVDDGVFRLSGSVQDRYSQWRQILTRINALETGGQLPPSR</sequence>